<name>A0A485KHZ5_9STRA</name>
<evidence type="ECO:0000256" key="4">
    <source>
        <dbReference type="ARBA" id="ARBA00023136"/>
    </source>
</evidence>
<dbReference type="Proteomes" id="UP000332933">
    <property type="component" value="Unassembled WGS sequence"/>
</dbReference>
<dbReference type="EMBL" id="CAADRA010003546">
    <property type="protein sequence ID" value="VFT83948.1"/>
    <property type="molecule type" value="Genomic_DNA"/>
</dbReference>
<evidence type="ECO:0000256" key="6">
    <source>
        <dbReference type="SAM" id="Phobius"/>
    </source>
</evidence>
<reference evidence="8" key="2">
    <citation type="submission" date="2019-06" db="EMBL/GenBank/DDBJ databases">
        <title>Genomics analysis of Aphanomyces spp. identifies a new class of oomycete effector associated with host adaptation.</title>
        <authorList>
            <person name="Gaulin E."/>
        </authorList>
    </citation>
    <scope>NUCLEOTIDE SEQUENCE</scope>
    <source>
        <strain evidence="8">CBS 578.67</strain>
    </source>
</reference>
<feature type="domain" description="Polycystin cation channel PKD1/PKD2" evidence="7">
    <location>
        <begin position="209"/>
        <end position="339"/>
    </location>
</feature>
<evidence type="ECO:0000313" key="8">
    <source>
        <dbReference type="EMBL" id="KAF0705635.1"/>
    </source>
</evidence>
<dbReference type="AlphaFoldDB" id="A0A485KHZ5"/>
<dbReference type="PANTHER" id="PTHR10877:SF183">
    <property type="entry name" value="AT14535P-RELATED"/>
    <property type="match status" value="1"/>
</dbReference>
<sequence length="463" mass="49973">MYPTCHDFAAPVASQAPLYLDSGATAATAIAVIQAKQATGTWLDPTSTAQLIINLATYNGELQLLCFTSLSISFEPGGFVKTQATLTAVPADPYGGSAIVLDVIVGVLALVTLWKELSWLYRQLIVTRVWPAWDTWRAFEWGSLAALAIFYTLWGALCRSIYDPNLAAQLDALEVTSGGTDFNVDPIKGGLVLTSLLDTLRRMGALMVSVRVMAMAVLLLLVVRIMGALRFHPSLNVVTATLTLALHSLGSFFFVFLICVAAFVTSGTLLFGDKLVQFSTIGASTVTVINMLFGQFDLAGILGVDYHLAVLWHWSAMVILVLLLFNMLLAIVLASFDQVRSRSAADGNDSRNALAEFRTVVDEVLRLKTLPKQLHDGIQRGVLTRVDAKNLSTFLHVDQATAKALVHSMKVLSQASPGHPMAPDGGASPTGDDDKSIDSRLARMEHLLTSVVARFEVSSPKHV</sequence>
<dbReference type="InterPro" id="IPR051223">
    <property type="entry name" value="Polycystin"/>
</dbReference>
<gene>
    <name evidence="9" type="primary">Aste57867_6997</name>
    <name evidence="8" type="ORF">As57867_006974</name>
    <name evidence="9" type="ORF">ASTE57867_6997</name>
</gene>
<dbReference type="EMBL" id="VJMH01003534">
    <property type="protein sequence ID" value="KAF0705635.1"/>
    <property type="molecule type" value="Genomic_DNA"/>
</dbReference>
<proteinExistence type="predicted"/>
<feature type="transmembrane region" description="Helical" evidence="6">
    <location>
        <begin position="283"/>
        <end position="304"/>
    </location>
</feature>
<reference evidence="9 10" key="1">
    <citation type="submission" date="2019-03" db="EMBL/GenBank/DDBJ databases">
        <authorList>
            <person name="Gaulin E."/>
            <person name="Dumas B."/>
        </authorList>
    </citation>
    <scope>NUCLEOTIDE SEQUENCE [LARGE SCALE GENOMIC DNA]</scope>
    <source>
        <strain evidence="9">CBS 568.67</strain>
    </source>
</reference>
<feature type="region of interest" description="Disordered" evidence="5">
    <location>
        <begin position="415"/>
        <end position="436"/>
    </location>
</feature>
<evidence type="ECO:0000259" key="7">
    <source>
        <dbReference type="Pfam" id="PF08016"/>
    </source>
</evidence>
<dbReference type="InterPro" id="IPR013122">
    <property type="entry name" value="PKD1_2_channel"/>
</dbReference>
<comment type="subcellular location">
    <subcellularLocation>
        <location evidence="1">Membrane</location>
        <topology evidence="1">Multi-pass membrane protein</topology>
    </subcellularLocation>
</comment>
<dbReference type="Gene3D" id="1.10.287.70">
    <property type="match status" value="1"/>
</dbReference>
<feature type="transmembrane region" description="Helical" evidence="6">
    <location>
        <begin position="94"/>
        <end position="114"/>
    </location>
</feature>
<keyword evidence="3 6" id="KW-1133">Transmembrane helix</keyword>
<accession>A0A485KHZ5</accession>
<keyword evidence="10" id="KW-1185">Reference proteome</keyword>
<evidence type="ECO:0000256" key="3">
    <source>
        <dbReference type="ARBA" id="ARBA00022989"/>
    </source>
</evidence>
<feature type="transmembrane region" description="Helical" evidence="6">
    <location>
        <begin position="310"/>
        <end position="334"/>
    </location>
</feature>
<evidence type="ECO:0000313" key="9">
    <source>
        <dbReference type="EMBL" id="VFT83948.1"/>
    </source>
</evidence>
<keyword evidence="4 6" id="KW-0472">Membrane</keyword>
<feature type="transmembrane region" description="Helical" evidence="6">
    <location>
        <begin position="249"/>
        <end position="271"/>
    </location>
</feature>
<protein>
    <submittedName>
        <fullName evidence="9">Aste57867_6997 protein</fullName>
    </submittedName>
</protein>
<evidence type="ECO:0000256" key="5">
    <source>
        <dbReference type="SAM" id="MobiDB-lite"/>
    </source>
</evidence>
<dbReference type="GO" id="GO:0016020">
    <property type="term" value="C:membrane"/>
    <property type="evidence" value="ECO:0007669"/>
    <property type="project" value="UniProtKB-SubCell"/>
</dbReference>
<dbReference type="PANTHER" id="PTHR10877">
    <property type="entry name" value="POLYCYSTIN FAMILY MEMBER"/>
    <property type="match status" value="1"/>
</dbReference>
<evidence type="ECO:0000313" key="10">
    <source>
        <dbReference type="Proteomes" id="UP000332933"/>
    </source>
</evidence>
<organism evidence="9 10">
    <name type="scientific">Aphanomyces stellatus</name>
    <dbReference type="NCBI Taxonomy" id="120398"/>
    <lineage>
        <taxon>Eukaryota</taxon>
        <taxon>Sar</taxon>
        <taxon>Stramenopiles</taxon>
        <taxon>Oomycota</taxon>
        <taxon>Saprolegniomycetes</taxon>
        <taxon>Saprolegniales</taxon>
        <taxon>Verrucalvaceae</taxon>
        <taxon>Aphanomyces</taxon>
    </lineage>
</organism>
<evidence type="ECO:0000256" key="2">
    <source>
        <dbReference type="ARBA" id="ARBA00022692"/>
    </source>
</evidence>
<dbReference type="OrthoDB" id="444119at2759"/>
<evidence type="ECO:0000256" key="1">
    <source>
        <dbReference type="ARBA" id="ARBA00004141"/>
    </source>
</evidence>
<feature type="transmembrane region" description="Helical" evidence="6">
    <location>
        <begin position="208"/>
        <end position="229"/>
    </location>
</feature>
<dbReference type="Pfam" id="PF08016">
    <property type="entry name" value="PKD_channel"/>
    <property type="match status" value="1"/>
</dbReference>
<keyword evidence="2 6" id="KW-0812">Transmembrane</keyword>